<dbReference type="EMBL" id="JBEZUR010000009">
    <property type="protein sequence ID" value="MEU3554362.1"/>
    <property type="molecule type" value="Genomic_DNA"/>
</dbReference>
<gene>
    <name evidence="2" type="ORF">AB0E65_09080</name>
</gene>
<comment type="caution">
    <text evidence="2">The sequence shown here is derived from an EMBL/GenBank/DDBJ whole genome shotgun (WGS) entry which is preliminary data.</text>
</comment>
<evidence type="ECO:0000313" key="3">
    <source>
        <dbReference type="Proteomes" id="UP001550850"/>
    </source>
</evidence>
<evidence type="ECO:0000256" key="1">
    <source>
        <dbReference type="SAM" id="Phobius"/>
    </source>
</evidence>
<protein>
    <recommendedName>
        <fullName evidence="4">Class IIb bacteriocin, lactobin A/cerein 7B family</fullName>
    </recommendedName>
</protein>
<reference evidence="2 3" key="1">
    <citation type="submission" date="2024-06" db="EMBL/GenBank/DDBJ databases">
        <title>The Natural Products Discovery Center: Release of the First 8490 Sequenced Strains for Exploring Actinobacteria Biosynthetic Diversity.</title>
        <authorList>
            <person name="Kalkreuter E."/>
            <person name="Kautsar S.A."/>
            <person name="Yang D."/>
            <person name="Bader C.D."/>
            <person name="Teijaro C.N."/>
            <person name="Fluegel L."/>
            <person name="Davis C.M."/>
            <person name="Simpson J.R."/>
            <person name="Lauterbach L."/>
            <person name="Steele A.D."/>
            <person name="Gui C."/>
            <person name="Meng S."/>
            <person name="Li G."/>
            <person name="Viehrig K."/>
            <person name="Ye F."/>
            <person name="Su P."/>
            <person name="Kiefer A.F."/>
            <person name="Nichols A."/>
            <person name="Cepeda A.J."/>
            <person name="Yan W."/>
            <person name="Fan B."/>
            <person name="Jiang Y."/>
            <person name="Adhikari A."/>
            <person name="Zheng C.-J."/>
            <person name="Schuster L."/>
            <person name="Cowan T.M."/>
            <person name="Smanski M.J."/>
            <person name="Chevrette M.G."/>
            <person name="De Carvalho L.P.S."/>
            <person name="Shen B."/>
        </authorList>
    </citation>
    <scope>NUCLEOTIDE SEQUENCE [LARGE SCALE GENOMIC DNA]</scope>
    <source>
        <strain evidence="2 3">NPDC038104</strain>
    </source>
</reference>
<dbReference type="Proteomes" id="UP001550850">
    <property type="component" value="Unassembled WGS sequence"/>
</dbReference>
<evidence type="ECO:0000313" key="2">
    <source>
        <dbReference type="EMBL" id="MEU3554362.1"/>
    </source>
</evidence>
<proteinExistence type="predicted"/>
<keyword evidence="3" id="KW-1185">Reference proteome</keyword>
<keyword evidence="1" id="KW-0812">Transmembrane</keyword>
<dbReference type="RefSeq" id="WP_108955794.1">
    <property type="nucleotide sequence ID" value="NZ_BEVZ01000006.1"/>
</dbReference>
<sequence>MEMKIAAFMNEQDLGSLERGYQDDAPAPVLATPLAAVATCWYVGGAVAGAAVVAGAYVTGRVVG</sequence>
<accession>A0ABV2YF57</accession>
<keyword evidence="1" id="KW-1133">Transmembrane helix</keyword>
<keyword evidence="1" id="KW-0472">Membrane</keyword>
<feature type="transmembrane region" description="Helical" evidence="1">
    <location>
        <begin position="34"/>
        <end position="58"/>
    </location>
</feature>
<organism evidence="2 3">
    <name type="scientific">Streptomyces fragilis</name>
    <dbReference type="NCBI Taxonomy" id="67301"/>
    <lineage>
        <taxon>Bacteria</taxon>
        <taxon>Bacillati</taxon>
        <taxon>Actinomycetota</taxon>
        <taxon>Actinomycetes</taxon>
        <taxon>Kitasatosporales</taxon>
        <taxon>Streptomycetaceae</taxon>
        <taxon>Streptomyces</taxon>
    </lineage>
</organism>
<name>A0ABV2YF57_9ACTN</name>
<evidence type="ECO:0008006" key="4">
    <source>
        <dbReference type="Google" id="ProtNLM"/>
    </source>
</evidence>